<gene>
    <name evidence="3" type="ORF">NONO_c10040</name>
</gene>
<dbReference type="KEGG" id="nno:NONO_c10040"/>
<dbReference type="PATRIC" id="fig|1415166.3.peg.1017"/>
<feature type="compositionally biased region" description="Acidic residues" evidence="2">
    <location>
        <begin position="150"/>
        <end position="159"/>
    </location>
</feature>
<dbReference type="Pfam" id="PF02575">
    <property type="entry name" value="YbaB_DNA_bd"/>
    <property type="match status" value="1"/>
</dbReference>
<evidence type="ECO:0000313" key="4">
    <source>
        <dbReference type="Proteomes" id="UP000019150"/>
    </source>
</evidence>
<feature type="coiled-coil region" evidence="1">
    <location>
        <begin position="11"/>
        <end position="45"/>
    </location>
</feature>
<keyword evidence="4" id="KW-1185">Reference proteome</keyword>
<evidence type="ECO:0000256" key="2">
    <source>
        <dbReference type="SAM" id="MobiDB-lite"/>
    </source>
</evidence>
<dbReference type="InterPro" id="IPR004401">
    <property type="entry name" value="YbaB/EbfC"/>
</dbReference>
<name>W5TEY4_9NOCA</name>
<dbReference type="OrthoDB" id="4559751at2"/>
<dbReference type="HOGENOM" id="CLU_124282_0_0_11"/>
<evidence type="ECO:0000313" key="3">
    <source>
        <dbReference type="EMBL" id="AHH15811.1"/>
    </source>
</evidence>
<dbReference type="AlphaFoldDB" id="W5TEY4"/>
<dbReference type="GO" id="GO:0003677">
    <property type="term" value="F:DNA binding"/>
    <property type="evidence" value="ECO:0007669"/>
    <property type="project" value="InterPro"/>
</dbReference>
<dbReference type="InterPro" id="IPR036894">
    <property type="entry name" value="YbaB-like_sf"/>
</dbReference>
<organism evidence="3 4">
    <name type="scientific">Nocardia nova SH22a</name>
    <dbReference type="NCBI Taxonomy" id="1415166"/>
    <lineage>
        <taxon>Bacteria</taxon>
        <taxon>Bacillati</taxon>
        <taxon>Actinomycetota</taxon>
        <taxon>Actinomycetes</taxon>
        <taxon>Mycobacteriales</taxon>
        <taxon>Nocardiaceae</taxon>
        <taxon>Nocardia</taxon>
    </lineage>
</organism>
<protein>
    <recommendedName>
        <fullName evidence="5">YbaB/EbfC DNA-binding family protein</fullName>
    </recommendedName>
</protein>
<sequence>MSDAGQDRARNDALRTQIDSLLETFEQQRRELTDVQQQLAATTAEAWSSDGLVRVVANVAGVVTEVQLIPEAFKRSTPDKLGKSITEAAQAAAHRAGELSQQALAPIQQVAGDIPDLSDIVPGAPSIKDLMSTLLPDPAAEPERPAEPAAYEEEDEDDYYRDRGYLRGGDR</sequence>
<dbReference type="STRING" id="1415166.NONO_c10040"/>
<dbReference type="EMBL" id="CP006850">
    <property type="protein sequence ID" value="AHH15811.1"/>
    <property type="molecule type" value="Genomic_DNA"/>
</dbReference>
<feature type="region of interest" description="Disordered" evidence="2">
    <location>
        <begin position="136"/>
        <end position="171"/>
    </location>
</feature>
<evidence type="ECO:0000256" key="1">
    <source>
        <dbReference type="SAM" id="Coils"/>
    </source>
</evidence>
<evidence type="ECO:0008006" key="5">
    <source>
        <dbReference type="Google" id="ProtNLM"/>
    </source>
</evidence>
<accession>W5TEY4</accession>
<feature type="compositionally biased region" description="Basic and acidic residues" evidence="2">
    <location>
        <begin position="160"/>
        <end position="171"/>
    </location>
</feature>
<keyword evidence="1" id="KW-0175">Coiled coil</keyword>
<dbReference type="SUPFAM" id="SSF82607">
    <property type="entry name" value="YbaB-like"/>
    <property type="match status" value="1"/>
</dbReference>
<proteinExistence type="predicted"/>
<dbReference type="Gene3D" id="3.30.1310.10">
    <property type="entry name" value="Nucleoid-associated protein YbaB-like domain"/>
    <property type="match status" value="1"/>
</dbReference>
<dbReference type="eggNOG" id="COG0718">
    <property type="taxonomic scope" value="Bacteria"/>
</dbReference>
<reference evidence="3 4" key="1">
    <citation type="journal article" date="2014" name="Appl. Environ. Microbiol.">
        <title>Insights into the Microbial Degradation of Rubber and Gutta-Percha by Analysis of the Complete Genome of Nocardia nova SH22a.</title>
        <authorList>
            <person name="Luo Q."/>
            <person name="Hiessl S."/>
            <person name="Poehlein A."/>
            <person name="Daniel R."/>
            <person name="Steinbuchel A."/>
        </authorList>
    </citation>
    <scope>NUCLEOTIDE SEQUENCE [LARGE SCALE GENOMIC DNA]</scope>
    <source>
        <strain evidence="3">SH22a</strain>
    </source>
</reference>
<dbReference type="Proteomes" id="UP000019150">
    <property type="component" value="Chromosome"/>
</dbReference>